<reference evidence="1" key="1">
    <citation type="submission" date="2023-04" db="EMBL/GenBank/DDBJ databases">
        <title>A chromosome-level genome assembly of the parasitoid wasp Eretmocerus hayati.</title>
        <authorList>
            <person name="Zhong Y."/>
            <person name="Liu S."/>
            <person name="Liu Y."/>
        </authorList>
    </citation>
    <scope>NUCLEOTIDE SEQUENCE</scope>
    <source>
        <strain evidence="1">ZJU_SS_LIU_2023</strain>
    </source>
</reference>
<evidence type="ECO:0000313" key="1">
    <source>
        <dbReference type="EMBL" id="KAJ8675435.1"/>
    </source>
</evidence>
<accession>A0ACC2P0W0</accession>
<dbReference type="EMBL" id="CM056742">
    <property type="protein sequence ID" value="KAJ8675435.1"/>
    <property type="molecule type" value="Genomic_DNA"/>
</dbReference>
<organism evidence="1 2">
    <name type="scientific">Eretmocerus hayati</name>
    <dbReference type="NCBI Taxonomy" id="131215"/>
    <lineage>
        <taxon>Eukaryota</taxon>
        <taxon>Metazoa</taxon>
        <taxon>Ecdysozoa</taxon>
        <taxon>Arthropoda</taxon>
        <taxon>Hexapoda</taxon>
        <taxon>Insecta</taxon>
        <taxon>Pterygota</taxon>
        <taxon>Neoptera</taxon>
        <taxon>Endopterygota</taxon>
        <taxon>Hymenoptera</taxon>
        <taxon>Apocrita</taxon>
        <taxon>Proctotrupomorpha</taxon>
        <taxon>Chalcidoidea</taxon>
        <taxon>Aphelinidae</taxon>
        <taxon>Aphelininae</taxon>
        <taxon>Eretmocerus</taxon>
    </lineage>
</organism>
<name>A0ACC2P0W0_9HYME</name>
<gene>
    <name evidence="1" type="ORF">QAD02_011221</name>
</gene>
<evidence type="ECO:0000313" key="2">
    <source>
        <dbReference type="Proteomes" id="UP001239111"/>
    </source>
</evidence>
<dbReference type="Proteomes" id="UP001239111">
    <property type="component" value="Chromosome 2"/>
</dbReference>
<keyword evidence="2" id="KW-1185">Reference proteome</keyword>
<proteinExistence type="predicted"/>
<comment type="caution">
    <text evidence="1">The sequence shown here is derived from an EMBL/GenBank/DDBJ whole genome shotgun (WGS) entry which is preliminary data.</text>
</comment>
<sequence>MDDYGANAPLRENLVNTAVKFLQNPKVSASPITQKQDFLRRKGLSEQEIQRACELALVGINKPDYSVVTIPQGQFQAQYSQYALQTTLFYKVKEFLNGVVLVAASCYCVYWFYKKVIYPLLFGRKKDPPKDPVVELDKNLQSVKDSIDQVKTDVQQLTQNQIDASVPQLVQELKQDLASLKSLLLSRKQFPSAPASIPSWQLEASSQGQEKSNDREDDAGSGSSTNNSDSSLEMIREDPPKE</sequence>
<protein>
    <submittedName>
        <fullName evidence="1">Uncharacterized protein</fullName>
    </submittedName>
</protein>